<keyword evidence="2" id="KW-0597">Phosphoprotein</keyword>
<feature type="compositionally biased region" description="Acidic residues" evidence="4">
    <location>
        <begin position="683"/>
        <end position="694"/>
    </location>
</feature>
<feature type="region of interest" description="Disordered" evidence="4">
    <location>
        <begin position="853"/>
        <end position="895"/>
    </location>
</feature>
<dbReference type="Proteomes" id="UP001140453">
    <property type="component" value="Unassembled WGS sequence"/>
</dbReference>
<feature type="compositionally biased region" description="Basic and acidic residues" evidence="4">
    <location>
        <begin position="589"/>
        <end position="600"/>
    </location>
</feature>
<feature type="compositionally biased region" description="Basic and acidic residues" evidence="4">
    <location>
        <begin position="696"/>
        <end position="706"/>
    </location>
</feature>
<feature type="region of interest" description="Disordered" evidence="4">
    <location>
        <begin position="612"/>
        <end position="818"/>
    </location>
</feature>
<dbReference type="GO" id="GO:0007095">
    <property type="term" value="P:mitotic G2 DNA damage checkpoint signaling"/>
    <property type="evidence" value="ECO:0007669"/>
    <property type="project" value="TreeGrafter"/>
</dbReference>
<feature type="compositionally biased region" description="Basic and acidic residues" evidence="4">
    <location>
        <begin position="62"/>
        <end position="81"/>
    </location>
</feature>
<name>A0A9W8Z067_9PEZI</name>
<feature type="compositionally biased region" description="Basic and acidic residues" evidence="4">
    <location>
        <begin position="150"/>
        <end position="160"/>
    </location>
</feature>
<organism evidence="6 7">
    <name type="scientific">Gnomoniopsis smithogilvyi</name>
    <dbReference type="NCBI Taxonomy" id="1191159"/>
    <lineage>
        <taxon>Eukaryota</taxon>
        <taxon>Fungi</taxon>
        <taxon>Dikarya</taxon>
        <taxon>Ascomycota</taxon>
        <taxon>Pezizomycotina</taxon>
        <taxon>Sordariomycetes</taxon>
        <taxon>Sordariomycetidae</taxon>
        <taxon>Diaporthales</taxon>
        <taxon>Gnomoniaceae</taxon>
        <taxon>Gnomoniopsis</taxon>
    </lineage>
</organism>
<feature type="compositionally biased region" description="Polar residues" evidence="4">
    <location>
        <begin position="723"/>
        <end position="733"/>
    </location>
</feature>
<evidence type="ECO:0000313" key="6">
    <source>
        <dbReference type="EMBL" id="KAJ4396461.1"/>
    </source>
</evidence>
<dbReference type="GO" id="GO:0033314">
    <property type="term" value="P:mitotic DNA replication checkpoint signaling"/>
    <property type="evidence" value="ECO:0007669"/>
    <property type="project" value="TreeGrafter"/>
</dbReference>
<feature type="compositionally biased region" description="Gly residues" evidence="4">
    <location>
        <begin position="1364"/>
        <end position="1373"/>
    </location>
</feature>
<proteinExistence type="predicted"/>
<feature type="compositionally biased region" description="Polar residues" evidence="4">
    <location>
        <begin position="808"/>
        <end position="818"/>
    </location>
</feature>
<evidence type="ECO:0000259" key="5">
    <source>
        <dbReference type="Pfam" id="PF09444"/>
    </source>
</evidence>
<feature type="compositionally biased region" description="Low complexity" evidence="4">
    <location>
        <begin position="1354"/>
        <end position="1363"/>
    </location>
</feature>
<feature type="region of interest" description="Disordered" evidence="4">
    <location>
        <begin position="969"/>
        <end position="988"/>
    </location>
</feature>
<dbReference type="GO" id="GO:0005634">
    <property type="term" value="C:nucleus"/>
    <property type="evidence" value="ECO:0007669"/>
    <property type="project" value="UniProtKB-SubCell"/>
</dbReference>
<gene>
    <name evidence="6" type="ORF">N0V93_000680</name>
</gene>
<feature type="compositionally biased region" description="Polar residues" evidence="4">
    <location>
        <begin position="206"/>
        <end position="218"/>
    </location>
</feature>
<feature type="compositionally biased region" description="Basic and acidic residues" evidence="4">
    <location>
        <begin position="322"/>
        <end position="333"/>
    </location>
</feature>
<feature type="compositionally biased region" description="Low complexity" evidence="4">
    <location>
        <begin position="1215"/>
        <end position="1226"/>
    </location>
</feature>
<evidence type="ECO:0000256" key="1">
    <source>
        <dbReference type="ARBA" id="ARBA00004123"/>
    </source>
</evidence>
<feature type="compositionally biased region" description="Basic and acidic residues" evidence="4">
    <location>
        <begin position="1028"/>
        <end position="1047"/>
    </location>
</feature>
<feature type="region of interest" description="Disordered" evidence="4">
    <location>
        <begin position="1026"/>
        <end position="1088"/>
    </location>
</feature>
<feature type="compositionally biased region" description="Polar residues" evidence="4">
    <location>
        <begin position="375"/>
        <end position="385"/>
    </location>
</feature>
<feature type="compositionally biased region" description="Basic and acidic residues" evidence="4">
    <location>
        <begin position="612"/>
        <end position="633"/>
    </location>
</feature>
<comment type="subcellular location">
    <subcellularLocation>
        <location evidence="1">Nucleus</location>
    </subcellularLocation>
</comment>
<dbReference type="PANTHER" id="PTHR14396:SF10">
    <property type="entry name" value="CLASPIN"/>
    <property type="match status" value="1"/>
</dbReference>
<protein>
    <recommendedName>
        <fullName evidence="5">DNA replication checkpoint mediator MRC1 domain-containing protein</fullName>
    </recommendedName>
</protein>
<dbReference type="PANTHER" id="PTHR14396">
    <property type="entry name" value="CLASPIN"/>
    <property type="match status" value="1"/>
</dbReference>
<evidence type="ECO:0000256" key="4">
    <source>
        <dbReference type="SAM" id="MobiDB-lite"/>
    </source>
</evidence>
<feature type="compositionally biased region" description="Acidic residues" evidence="4">
    <location>
        <begin position="640"/>
        <end position="676"/>
    </location>
</feature>
<keyword evidence="7" id="KW-1185">Reference proteome</keyword>
<evidence type="ECO:0000256" key="2">
    <source>
        <dbReference type="ARBA" id="ARBA00022553"/>
    </source>
</evidence>
<feature type="compositionally biased region" description="Basic and acidic residues" evidence="4">
    <location>
        <begin position="251"/>
        <end position="277"/>
    </location>
</feature>
<sequence>MASSQPSTSSPARSAASPDRFALSPQARLKKLLATVDSDSDENEPKTKITKQKLPRQASPSNKRDNDASSHASDDEADVPRPRGRLAARMQGGASEDTDNVRERVKKLLQSTPKPDVEMTGTNERADSDDEDDVLRPRGRLAARMMGQDETAKASTEEQVRISPSELTAPKQHAEDAGDIRMMDDDEDEDIPVRRRFKQRQRQNQTPEPTTITPQDASSPGLFVTPSKSPPSAQESPAAESDSDMDMPALKSDRFAALVEKKRKERLAREAEEEEKRKARTAALEELDDDKDDDVSDITDDEGGRQLTQRQKGRPSRKASKKAIEEMNRETQRMQRSMQLAHEAKTKKKIAKSSLFERFNFKPSGSAPMKEKSSSRPQTPVSTKSTDAEMQDASTPPSSPPVRVEDVLGKGSGVAGRIESTTVSTSMAGMGHDDETTLPDLLDIQAFARKPLDKGQGKATTPDLETSPSKKPAPKRRVRVQLPSIQANRISLGSDDEDDLVIINPGKTKFDAILDRIPKNQGRESKSLRLQRQLAHLDSPERKAYKKIDKKAMTLGELQAQLQQRARDQAKLERERRMEMLKAKGIHIQTEEERQRDREAIEDMVARARREAEEIMDRERSEARAEKKARGDDPLAWDDSGSEDDEYEENEAAPDTGDEDETAAELSGSEEEDNAEAEGMIIDGDDEEDEEGQEEQAVKDGAEKTPTKTSALIDEAAGEGSDSENTCSDTEQSWVDPDEEEEMHRWGQDEDEAPAFVSARRPKQPLALIDDDNDMKVEATPKPPKTHSINFTPRPASARTMVDFTPCPKNSTSPSVPTSVLRSAAKTFIPGLPVDAGGPAGLGLTQIFAGTMDDSQAGPLDVSSPSQPRPTFEQFPDSQYSQNATDSTDGMVLDSQTMPATQDDTQIRLDFSQSQIHGLDSLLRDDLASQPSQYMEPTQDGGFQDWTPLKERFVEPPQSTVDTVIRNISEADEEMPHESPLMQKRSRIRRKAIITSDTEDEDEFDNSSKPSAFNVMKYAAAVEKKRKAREEFDKKKSKAKEMVHEQAEESEDEYAGLGGVDGEDSDDDGDDVKEMIDDQTQGNKDDELKISALHAERERAEDAKQTDKLFHDITRGMLRRKRGADYDLSDSDDGGEARRRMKRRQFAKMQKALFADERISKVAENPRNQAFMRTIEDIGSDEEMDFLFEPEPQPQPDSLGESQENNTTVPDSQPAATAAVGGSMAAPPKRAPANERRTKTDRRPATLGEIRETLSNLLDDPSSNTVISATDFSSASESEGEDSSSNKENALPRNPRRGGPVVDRISLKRQGSSNTSSTTGGGRMAFAAPSNSASNGGFKVPALLRKATTNSLISTGSSAAGSAPGNGSGGGFGDEAKIKKNAGKRSGISYLARETDRRAKMVEVEKRREERKFKMVEGRGKAVGGLFGKGTFE</sequence>
<feature type="region of interest" description="Disordered" evidence="4">
    <location>
        <begin position="1167"/>
        <end position="1338"/>
    </location>
</feature>
<feature type="compositionally biased region" description="Polar residues" evidence="4">
    <location>
        <begin position="1200"/>
        <end position="1211"/>
    </location>
</feature>
<feature type="compositionally biased region" description="Polar residues" evidence="4">
    <location>
        <begin position="876"/>
        <end position="895"/>
    </location>
</feature>
<accession>A0A9W8Z067</accession>
<feature type="compositionally biased region" description="Low complexity" evidence="4">
    <location>
        <begin position="1"/>
        <end position="18"/>
    </location>
</feature>
<evidence type="ECO:0000256" key="3">
    <source>
        <dbReference type="ARBA" id="ARBA00023242"/>
    </source>
</evidence>
<dbReference type="GO" id="GO:0010997">
    <property type="term" value="F:anaphase-promoting complex binding"/>
    <property type="evidence" value="ECO:0007669"/>
    <property type="project" value="TreeGrafter"/>
</dbReference>
<feature type="region of interest" description="Disordered" evidence="4">
    <location>
        <begin position="1121"/>
        <end position="1145"/>
    </location>
</feature>
<feature type="compositionally biased region" description="Acidic residues" evidence="4">
    <location>
        <begin position="1061"/>
        <end position="1071"/>
    </location>
</feature>
<feature type="compositionally biased region" description="Basic and acidic residues" evidence="4">
    <location>
        <begin position="1232"/>
        <end position="1252"/>
    </location>
</feature>
<evidence type="ECO:0000313" key="7">
    <source>
        <dbReference type="Proteomes" id="UP001140453"/>
    </source>
</evidence>
<feature type="compositionally biased region" description="Acidic residues" evidence="4">
    <location>
        <begin position="285"/>
        <end position="301"/>
    </location>
</feature>
<feature type="compositionally biased region" description="Acidic residues" evidence="4">
    <location>
        <begin position="1178"/>
        <end position="1188"/>
    </location>
</feature>
<keyword evidence="3" id="KW-0539">Nucleus</keyword>
<feature type="compositionally biased region" description="Polar residues" evidence="4">
    <location>
        <begin position="1253"/>
        <end position="1272"/>
    </location>
</feature>
<dbReference type="InterPro" id="IPR024146">
    <property type="entry name" value="Claspin"/>
</dbReference>
<feature type="region of interest" description="Disordered" evidence="4">
    <location>
        <begin position="1"/>
        <end position="436"/>
    </location>
</feature>
<feature type="compositionally biased region" description="Basic and acidic residues" evidence="4">
    <location>
        <begin position="172"/>
        <end position="183"/>
    </location>
</feature>
<feature type="domain" description="DNA replication checkpoint mediator MRC1" evidence="5">
    <location>
        <begin position="1035"/>
        <end position="1174"/>
    </location>
</feature>
<feature type="region of interest" description="Disordered" evidence="4">
    <location>
        <begin position="581"/>
        <end position="600"/>
    </location>
</feature>
<dbReference type="OrthoDB" id="2130597at2759"/>
<feature type="compositionally biased region" description="Polar residues" evidence="4">
    <location>
        <begin position="226"/>
        <end position="235"/>
    </location>
</feature>
<feature type="region of interest" description="Disordered" evidence="4">
    <location>
        <begin position="448"/>
        <end position="477"/>
    </location>
</feature>
<dbReference type="EMBL" id="JAPEVB010000001">
    <property type="protein sequence ID" value="KAJ4396461.1"/>
    <property type="molecule type" value="Genomic_DNA"/>
</dbReference>
<comment type="caution">
    <text evidence="6">The sequence shown here is derived from an EMBL/GenBank/DDBJ whole genome shotgun (WGS) entry which is preliminary data.</text>
</comment>
<dbReference type="InterPro" id="IPR018564">
    <property type="entry name" value="Repl_chkpnt_MRC1_dom"/>
</dbReference>
<feature type="region of interest" description="Disordered" evidence="4">
    <location>
        <begin position="1354"/>
        <end position="1379"/>
    </location>
</feature>
<reference evidence="6" key="1">
    <citation type="submission" date="2022-10" db="EMBL/GenBank/DDBJ databases">
        <title>Tapping the CABI collections for fungal endophytes: first genome assemblies for Collariella, Neodidymelliopsis, Ascochyta clinopodiicola, Didymella pomorum, Didymosphaeria variabile, Neocosmospora piperis and Neocucurbitaria cava.</title>
        <authorList>
            <person name="Hill R."/>
        </authorList>
    </citation>
    <scope>NUCLEOTIDE SEQUENCE</scope>
    <source>
        <strain evidence="6">IMI 355082</strain>
    </source>
</reference>
<dbReference type="Pfam" id="PF09444">
    <property type="entry name" value="MRC1"/>
    <property type="match status" value="1"/>
</dbReference>
<feature type="compositionally biased region" description="Basic residues" evidence="4">
    <location>
        <begin position="311"/>
        <end position="321"/>
    </location>
</feature>